<keyword evidence="2 8" id="KW-0859">Xylose metabolism</keyword>
<dbReference type="InterPro" id="IPR018485">
    <property type="entry name" value="FGGY_C"/>
</dbReference>
<dbReference type="GO" id="GO:0005524">
    <property type="term" value="F:ATP binding"/>
    <property type="evidence" value="ECO:0007669"/>
    <property type="project" value="UniProtKB-UniRule"/>
</dbReference>
<dbReference type="PANTHER" id="PTHR43095:SF5">
    <property type="entry name" value="XYLULOSE KINASE"/>
    <property type="match status" value="1"/>
</dbReference>
<dbReference type="GO" id="GO:0005998">
    <property type="term" value="P:xylulose catabolic process"/>
    <property type="evidence" value="ECO:0007669"/>
    <property type="project" value="UniProtKB-UniRule"/>
</dbReference>
<dbReference type="InterPro" id="IPR018484">
    <property type="entry name" value="FGGY_N"/>
</dbReference>
<dbReference type="GO" id="GO:0042732">
    <property type="term" value="P:D-xylose metabolic process"/>
    <property type="evidence" value="ECO:0007669"/>
    <property type="project" value="UniProtKB-KW"/>
</dbReference>
<dbReference type="SUPFAM" id="SSF53067">
    <property type="entry name" value="Actin-like ATPase domain"/>
    <property type="match status" value="2"/>
</dbReference>
<feature type="binding site" evidence="8">
    <location>
        <begin position="85"/>
        <end position="86"/>
    </location>
    <ligand>
        <name>substrate</name>
    </ligand>
</feature>
<evidence type="ECO:0000256" key="5">
    <source>
        <dbReference type="ARBA" id="ARBA00022777"/>
    </source>
</evidence>
<dbReference type="OrthoDB" id="9805576at2"/>
<evidence type="ECO:0000256" key="2">
    <source>
        <dbReference type="ARBA" id="ARBA00022629"/>
    </source>
</evidence>
<feature type="domain" description="Carbohydrate kinase FGGY C-terminal" evidence="12">
    <location>
        <begin position="264"/>
        <end position="452"/>
    </location>
</feature>
<evidence type="ECO:0000256" key="3">
    <source>
        <dbReference type="ARBA" id="ARBA00022679"/>
    </source>
</evidence>
<dbReference type="PROSITE" id="PS00445">
    <property type="entry name" value="FGGY_KINASES_2"/>
    <property type="match status" value="1"/>
</dbReference>
<reference evidence="13 14" key="1">
    <citation type="submission" date="2017-02" db="EMBL/GenBank/DDBJ databases">
        <title>The new phylogeny of genus Mycobacterium.</title>
        <authorList>
            <person name="Tortoli E."/>
            <person name="Trovato A."/>
            <person name="Cirillo D.M."/>
        </authorList>
    </citation>
    <scope>NUCLEOTIDE SEQUENCE [LARGE SCALE GENOMIC DNA]</scope>
    <source>
        <strain evidence="13 14">RW6</strain>
    </source>
</reference>
<evidence type="ECO:0000259" key="11">
    <source>
        <dbReference type="Pfam" id="PF00370"/>
    </source>
</evidence>
<evidence type="ECO:0000313" key="14">
    <source>
        <dbReference type="Proteomes" id="UP000192448"/>
    </source>
</evidence>
<dbReference type="NCBIfam" id="TIGR01312">
    <property type="entry name" value="XylB"/>
    <property type="match status" value="1"/>
</dbReference>
<keyword evidence="4 8" id="KW-0547">Nucleotide-binding</keyword>
<dbReference type="AlphaFoldDB" id="A0A1X0BA60"/>
<evidence type="ECO:0000256" key="9">
    <source>
        <dbReference type="RuleBase" id="RU003733"/>
    </source>
</evidence>
<dbReference type="PROSITE" id="PS00933">
    <property type="entry name" value="FGGY_KINASES_1"/>
    <property type="match status" value="1"/>
</dbReference>
<dbReference type="HAMAP" id="MF_02220">
    <property type="entry name" value="XylB"/>
    <property type="match status" value="1"/>
</dbReference>
<feature type="active site" description="Proton acceptor" evidence="8">
    <location>
        <position position="245"/>
    </location>
</feature>
<proteinExistence type="inferred from homology"/>
<keyword evidence="5 8" id="KW-0418">Kinase</keyword>
<evidence type="ECO:0000256" key="4">
    <source>
        <dbReference type="ARBA" id="ARBA00022741"/>
    </source>
</evidence>
<keyword evidence="14" id="KW-1185">Reference proteome</keyword>
<dbReference type="Pfam" id="PF02782">
    <property type="entry name" value="FGGY_C"/>
    <property type="match status" value="1"/>
</dbReference>
<dbReference type="Pfam" id="PF00370">
    <property type="entry name" value="FGGY_N"/>
    <property type="match status" value="1"/>
</dbReference>
<dbReference type="InterPro" id="IPR043129">
    <property type="entry name" value="ATPase_NBD"/>
</dbReference>
<organism evidence="13 14">
    <name type="scientific">Mycobacterium aquaticum</name>
    <dbReference type="NCBI Taxonomy" id="1927124"/>
    <lineage>
        <taxon>Bacteria</taxon>
        <taxon>Bacillati</taxon>
        <taxon>Actinomycetota</taxon>
        <taxon>Actinomycetes</taxon>
        <taxon>Mycobacteriales</taxon>
        <taxon>Mycobacteriaceae</taxon>
        <taxon>Mycobacterium</taxon>
    </lineage>
</organism>
<dbReference type="PANTHER" id="PTHR43095">
    <property type="entry name" value="SUGAR KINASE"/>
    <property type="match status" value="1"/>
</dbReference>
<gene>
    <name evidence="8 10" type="primary">xylB</name>
    <name evidence="13" type="ORF">BST13_02700</name>
</gene>
<dbReference type="PIRSF" id="PIRSF000538">
    <property type="entry name" value="GlpK"/>
    <property type="match status" value="1"/>
</dbReference>
<evidence type="ECO:0000256" key="10">
    <source>
        <dbReference type="RuleBase" id="RU364073"/>
    </source>
</evidence>
<comment type="function">
    <text evidence="8">Catalyzes the phosphorylation of D-xylulose to D-xylulose 5-phosphate.</text>
</comment>
<dbReference type="InterPro" id="IPR050406">
    <property type="entry name" value="FGGY_Carb_Kinase"/>
</dbReference>
<evidence type="ECO:0000259" key="12">
    <source>
        <dbReference type="Pfam" id="PF02782"/>
    </source>
</evidence>
<dbReference type="RefSeq" id="WP_083160352.1">
    <property type="nucleotide sequence ID" value="NZ_MVHF01000002.1"/>
</dbReference>
<feature type="domain" description="Carbohydrate kinase FGGY N-terminal" evidence="11">
    <location>
        <begin position="8"/>
        <end position="248"/>
    </location>
</feature>
<dbReference type="CDD" id="cd07808">
    <property type="entry name" value="ASKHA_NBD_FGGY_EcXK-like"/>
    <property type="match status" value="1"/>
</dbReference>
<keyword evidence="6 8" id="KW-0067">ATP-binding</keyword>
<comment type="catalytic activity">
    <reaction evidence="8 10">
        <text>D-xylulose + ATP = D-xylulose 5-phosphate + ADP + H(+)</text>
        <dbReference type="Rhea" id="RHEA:10964"/>
        <dbReference type="ChEBI" id="CHEBI:15378"/>
        <dbReference type="ChEBI" id="CHEBI:17140"/>
        <dbReference type="ChEBI" id="CHEBI:30616"/>
        <dbReference type="ChEBI" id="CHEBI:57737"/>
        <dbReference type="ChEBI" id="CHEBI:456216"/>
        <dbReference type="EC" id="2.7.1.17"/>
    </reaction>
</comment>
<keyword evidence="3 8" id="KW-0808">Transferase</keyword>
<sequence>MNAVRRLHLGVDIGTSSCKVVAVDQEGAVVSTATRGYPLHSPRHGWSEQDPEDWWAATSACVRQITTALPQLGDEVVAIGLSGQMHGLVVLDADDHILRRAILWNDQRCEAECQAVTEAIGGPAQVLNEIDNRLITGYTAGKIAWLHDHEPDKFRRTRKILNPKDFLRLRMTGQFATEVSDASGTGLFDVANRRWSPAMLDAVGIPESLLPTVVESPDSTGGLLPEVARHWGLSEDVQVYGGGGDAVVQTASMGVVKPGDIGVTVGTAGVVAAVAETCPENSGNVQVSCYNAPGLWHIMGVSLSAAGALQWFTDVLNELPSSPDVGFPAIIDLAKDIPAGADGLLFLPYLAGERSPHYAPAATAAMLGLTRMHGLGHMVRAVIEGALLNMREILDAFADLNIPCERVIASGGATRDPFWLQTMADVFGIEVVTMTGSSEGGAYGAALVAGVGAGTWSSFDAVYKHLQVSARFLPDRHTADRYDRIYAGYRNLYGHLAAVYDDIKIARGDE</sequence>
<dbReference type="STRING" id="1927124.BST13_02700"/>
<dbReference type="EMBL" id="MVHF01000002">
    <property type="protein sequence ID" value="ORA39193.1"/>
    <property type="molecule type" value="Genomic_DNA"/>
</dbReference>
<dbReference type="InterPro" id="IPR000577">
    <property type="entry name" value="Carb_kinase_FGGY"/>
</dbReference>
<dbReference type="Proteomes" id="UP000192448">
    <property type="component" value="Unassembled WGS sequence"/>
</dbReference>
<evidence type="ECO:0000256" key="8">
    <source>
        <dbReference type="HAMAP-Rule" id="MF_02220"/>
    </source>
</evidence>
<dbReference type="Gene3D" id="3.30.420.40">
    <property type="match status" value="2"/>
</dbReference>
<keyword evidence="7 8" id="KW-0119">Carbohydrate metabolism</keyword>
<dbReference type="InterPro" id="IPR018483">
    <property type="entry name" value="Carb_kinase_FGGY_CS"/>
</dbReference>
<evidence type="ECO:0000256" key="1">
    <source>
        <dbReference type="ARBA" id="ARBA00009156"/>
    </source>
</evidence>
<dbReference type="EC" id="2.7.1.17" evidence="8 10"/>
<dbReference type="InterPro" id="IPR006000">
    <property type="entry name" value="Xylulokinase"/>
</dbReference>
<evidence type="ECO:0000256" key="7">
    <source>
        <dbReference type="ARBA" id="ARBA00023277"/>
    </source>
</evidence>
<accession>A0A1X0BA60</accession>
<comment type="caution">
    <text evidence="13">The sequence shown here is derived from an EMBL/GenBank/DDBJ whole genome shotgun (WGS) entry which is preliminary data.</text>
</comment>
<feature type="site" description="Important for activity" evidence="8">
    <location>
        <position position="12"/>
    </location>
</feature>
<dbReference type="GO" id="GO:0004856">
    <property type="term" value="F:D-xylulokinase activity"/>
    <property type="evidence" value="ECO:0007669"/>
    <property type="project" value="UniProtKB-UniRule"/>
</dbReference>
<evidence type="ECO:0000256" key="6">
    <source>
        <dbReference type="ARBA" id="ARBA00022840"/>
    </source>
</evidence>
<protein>
    <recommendedName>
        <fullName evidence="8 10">Xylulose kinase</fullName>
        <shortName evidence="8 10">Xylulokinase</shortName>
        <ecNumber evidence="8 10">2.7.1.17</ecNumber>
    </recommendedName>
</protein>
<evidence type="ECO:0000313" key="13">
    <source>
        <dbReference type="EMBL" id="ORA39193.1"/>
    </source>
</evidence>
<name>A0A1X0BA60_9MYCO</name>
<comment type="similarity">
    <text evidence="1 8 9">Belongs to the FGGY kinase family.</text>
</comment>